<dbReference type="EMBL" id="UINC01106986">
    <property type="protein sequence ID" value="SVC72026.1"/>
    <property type="molecule type" value="Genomic_DNA"/>
</dbReference>
<evidence type="ECO:0000313" key="1">
    <source>
        <dbReference type="EMBL" id="SVC72026.1"/>
    </source>
</evidence>
<proteinExistence type="predicted"/>
<dbReference type="AlphaFoldDB" id="A0A382PFL5"/>
<sequence length="187" mass="20783">MIESDILEEEESILEEEVILEEESILEEEEELILDIHTLAACFSTPSGVRTFGIDRDGPTLAQDAEREVMDTVIGMPDPRVLETHELDKIEDHRLDPRPYHKDFAEFLQMQQDRICAGAIDDGREVAVGSFMSPDSVLRLLSGLAPTDVFGLLDSDAPEVVPEVEEPREVVSEPVSSRVVRAQAVAV</sequence>
<reference evidence="1" key="1">
    <citation type="submission" date="2018-05" db="EMBL/GenBank/DDBJ databases">
        <authorList>
            <person name="Lanie J.A."/>
            <person name="Ng W.-L."/>
            <person name="Kazmierczak K.M."/>
            <person name="Andrzejewski T.M."/>
            <person name="Davidsen T.M."/>
            <person name="Wayne K.J."/>
            <person name="Tettelin H."/>
            <person name="Glass J.I."/>
            <person name="Rusch D."/>
            <person name="Podicherti R."/>
            <person name="Tsui H.-C.T."/>
            <person name="Winkler M.E."/>
        </authorList>
    </citation>
    <scope>NUCLEOTIDE SEQUENCE</scope>
</reference>
<name>A0A382PFL5_9ZZZZ</name>
<organism evidence="1">
    <name type="scientific">marine metagenome</name>
    <dbReference type="NCBI Taxonomy" id="408172"/>
    <lineage>
        <taxon>unclassified sequences</taxon>
        <taxon>metagenomes</taxon>
        <taxon>ecological metagenomes</taxon>
    </lineage>
</organism>
<gene>
    <name evidence="1" type="ORF">METZ01_LOCUS324880</name>
</gene>
<accession>A0A382PFL5</accession>
<protein>
    <submittedName>
        <fullName evidence="1">Uncharacterized protein</fullName>
    </submittedName>
</protein>